<dbReference type="Proteomes" id="UP000245288">
    <property type="component" value="Unassembled WGS sequence"/>
</dbReference>
<name>A0A2V1JUQ4_EUBRA</name>
<feature type="transmembrane region" description="Helical" evidence="1">
    <location>
        <begin position="21"/>
        <end position="44"/>
    </location>
</feature>
<dbReference type="AlphaFoldDB" id="A0A2V1JUQ4"/>
<feature type="transmembrane region" description="Helical" evidence="1">
    <location>
        <begin position="322"/>
        <end position="345"/>
    </location>
</feature>
<keyword evidence="1" id="KW-0472">Membrane</keyword>
<evidence type="ECO:0000313" key="4">
    <source>
        <dbReference type="Proteomes" id="UP000245288"/>
    </source>
</evidence>
<sequence>MNKKHFKLKHNHSPQRFQTKLLLSIFRIATPVIGIICGISLWMLSQNYQQTVINSQAAATEKIRSDVANLLENTQTVSQDMIFNSAIQQILSDSTSGEQFPQNADVSYHVNGFIANRDYINCVVLTGHNQTLYSTEKAFTSISDYDTILHSRWLATLRESNEPFLWFVNPDYRPVTDDASTSDDDACDNFPGASEMDTQPAVNQGEPQHLMMARPVYSTTDYSTRLGYMVVYLDDSYLCDLLNGFQFGKTTNTWLVNSDGKAILRSTVSNDYSFLMDELEPAETGTILSHNGQKFVINIKPVTQNGWYIYTATPFNEVDEPLSIFLLQSILLALMMIVLLFFLAARTSTSLSSPIIYLAHNMDNYRSNMTPEPFSMHTPRKPQPEEKTLDTRGLPAEIIQIYDSYQQMIARINTLIRENYVKNLEKKDAELALLQSQINPHFLYNTLDSINWMAISNDQDEISEMVTALSDMFRLSLTKSKSSFIPLSQELDYVRSYLLLQQFRYQDCLDIAINCPDAFGDFLVPRFTLQPLVENAIKHGITSPDEPFSINLQVLIQKYELHILIGNDGARISLEHMEQLLDFDASQHELLDFDENSYGVQNIHRRIQLICGLQYGLSYFIRGGRTYCDIRLPIQKKEKAAPQETEDRADDTEK</sequence>
<keyword evidence="4" id="KW-1185">Reference proteome</keyword>
<gene>
    <name evidence="3" type="ORF">LG34_06765</name>
</gene>
<dbReference type="SUPFAM" id="SSF55874">
    <property type="entry name" value="ATPase domain of HSP90 chaperone/DNA topoisomerase II/histidine kinase"/>
    <property type="match status" value="1"/>
</dbReference>
<dbReference type="OrthoDB" id="9809348at2"/>
<dbReference type="Pfam" id="PF06580">
    <property type="entry name" value="His_kinase"/>
    <property type="match status" value="1"/>
</dbReference>
<dbReference type="EMBL" id="JRFU01000068">
    <property type="protein sequence ID" value="PWE86971.1"/>
    <property type="molecule type" value="Genomic_DNA"/>
</dbReference>
<dbReference type="GO" id="GO:0016020">
    <property type="term" value="C:membrane"/>
    <property type="evidence" value="ECO:0007669"/>
    <property type="project" value="InterPro"/>
</dbReference>
<evidence type="ECO:0000259" key="2">
    <source>
        <dbReference type="Pfam" id="PF06580"/>
    </source>
</evidence>
<comment type="caution">
    <text evidence="3">The sequence shown here is derived from an EMBL/GenBank/DDBJ whole genome shotgun (WGS) entry which is preliminary data.</text>
</comment>
<dbReference type="InterPro" id="IPR050640">
    <property type="entry name" value="Bact_2-comp_sensor_kinase"/>
</dbReference>
<protein>
    <recommendedName>
        <fullName evidence="2">Signal transduction histidine kinase internal region domain-containing protein</fullName>
    </recommendedName>
</protein>
<feature type="domain" description="Signal transduction histidine kinase internal region" evidence="2">
    <location>
        <begin position="429"/>
        <end position="507"/>
    </location>
</feature>
<organism evidence="3 4">
    <name type="scientific">Eubacterium ramulus</name>
    <dbReference type="NCBI Taxonomy" id="39490"/>
    <lineage>
        <taxon>Bacteria</taxon>
        <taxon>Bacillati</taxon>
        <taxon>Bacillota</taxon>
        <taxon>Clostridia</taxon>
        <taxon>Eubacteriales</taxon>
        <taxon>Eubacteriaceae</taxon>
        <taxon>Eubacterium</taxon>
    </lineage>
</organism>
<proteinExistence type="predicted"/>
<dbReference type="InterPro" id="IPR036890">
    <property type="entry name" value="HATPase_C_sf"/>
</dbReference>
<evidence type="ECO:0000256" key="1">
    <source>
        <dbReference type="SAM" id="Phobius"/>
    </source>
</evidence>
<dbReference type="InterPro" id="IPR010559">
    <property type="entry name" value="Sig_transdc_His_kin_internal"/>
</dbReference>
<dbReference type="PANTHER" id="PTHR34220:SF7">
    <property type="entry name" value="SENSOR HISTIDINE KINASE YPDA"/>
    <property type="match status" value="1"/>
</dbReference>
<dbReference type="PANTHER" id="PTHR34220">
    <property type="entry name" value="SENSOR HISTIDINE KINASE YPDA"/>
    <property type="match status" value="1"/>
</dbReference>
<evidence type="ECO:0000313" key="3">
    <source>
        <dbReference type="EMBL" id="PWE86971.1"/>
    </source>
</evidence>
<keyword evidence="1" id="KW-0812">Transmembrane</keyword>
<dbReference type="GO" id="GO:0000155">
    <property type="term" value="F:phosphorelay sensor kinase activity"/>
    <property type="evidence" value="ECO:0007669"/>
    <property type="project" value="InterPro"/>
</dbReference>
<dbReference type="RefSeq" id="WP_109215365.1">
    <property type="nucleotide sequence ID" value="NZ_CABMEW010000008.1"/>
</dbReference>
<reference evidence="3 4" key="1">
    <citation type="submission" date="2014-09" db="EMBL/GenBank/DDBJ databases">
        <title>Butyrate-producing bacteria isolated from human gut.</title>
        <authorList>
            <person name="Zhang Q."/>
            <person name="Zhao L."/>
        </authorList>
    </citation>
    <scope>NUCLEOTIDE SEQUENCE [LARGE SCALE GENOMIC DNA]</scope>
    <source>
        <strain evidence="3 4">21</strain>
    </source>
</reference>
<dbReference type="Gene3D" id="3.30.450.20">
    <property type="entry name" value="PAS domain"/>
    <property type="match status" value="1"/>
</dbReference>
<keyword evidence="1" id="KW-1133">Transmembrane helix</keyword>
<accession>A0A2V1JUQ4</accession>
<dbReference type="Gene3D" id="3.30.565.10">
    <property type="entry name" value="Histidine kinase-like ATPase, C-terminal domain"/>
    <property type="match status" value="1"/>
</dbReference>